<dbReference type="InterPro" id="IPR045749">
    <property type="entry name" value="DUF6090"/>
</dbReference>
<keyword evidence="3" id="KW-1185">Reference proteome</keyword>
<reference evidence="3" key="1">
    <citation type="journal article" date="2019" name="Int. J. Syst. Evol. Microbiol.">
        <title>The Global Catalogue of Microorganisms (GCM) 10K type strain sequencing project: providing services to taxonomists for standard genome sequencing and annotation.</title>
        <authorList>
            <consortium name="The Broad Institute Genomics Platform"/>
            <consortium name="The Broad Institute Genome Sequencing Center for Infectious Disease"/>
            <person name="Wu L."/>
            <person name="Ma J."/>
        </authorList>
    </citation>
    <scope>NUCLEOTIDE SEQUENCE [LARGE SCALE GENOMIC DNA]</scope>
    <source>
        <strain evidence="3">CECT 8979</strain>
    </source>
</reference>
<sequence length="274" mass="31915">MIKLFRQIRRSLIEQNKIGSSTEASAKVGNYFKYAIGEILLVVIGILIALQINNWNERKKTENSGKKLFNELYDEYSETGEILKHAKEGNDLYISFLESTLNNWNRLDLETLESFKRTEFQKNNLSILFVLTSYSQFNDPKNDIFKKSIADGTISLVDDEFAKNLSSSYRLMHRLDEMITQEYDISKEITLHIGKTYSKILNGFKRETTNKMDSKTLDLLLKSFRTDGTLKYLLNAKLEFAESRSKILSSRYQSIQETLKAYSYVRKEQNQINQ</sequence>
<keyword evidence="1" id="KW-0812">Transmembrane</keyword>
<keyword evidence="1" id="KW-1133">Transmembrane helix</keyword>
<dbReference type="RefSeq" id="WP_386098991.1">
    <property type="nucleotide sequence ID" value="NZ_JBHSAT010000004.1"/>
</dbReference>
<dbReference type="Pfam" id="PF19578">
    <property type="entry name" value="DUF6090"/>
    <property type="match status" value="1"/>
</dbReference>
<evidence type="ECO:0000256" key="1">
    <source>
        <dbReference type="SAM" id="Phobius"/>
    </source>
</evidence>
<evidence type="ECO:0000313" key="2">
    <source>
        <dbReference type="EMBL" id="MFC3877185.1"/>
    </source>
</evidence>
<organism evidence="2 3">
    <name type="scientific">Winogradskyella maritima</name>
    <dbReference type="NCBI Taxonomy" id="1517766"/>
    <lineage>
        <taxon>Bacteria</taxon>
        <taxon>Pseudomonadati</taxon>
        <taxon>Bacteroidota</taxon>
        <taxon>Flavobacteriia</taxon>
        <taxon>Flavobacteriales</taxon>
        <taxon>Flavobacteriaceae</taxon>
        <taxon>Winogradskyella</taxon>
    </lineage>
</organism>
<gene>
    <name evidence="2" type="ORF">ACFOSX_08080</name>
</gene>
<name>A0ABV8AJL5_9FLAO</name>
<comment type="caution">
    <text evidence="2">The sequence shown here is derived from an EMBL/GenBank/DDBJ whole genome shotgun (WGS) entry which is preliminary data.</text>
</comment>
<dbReference type="EMBL" id="JBHSAT010000004">
    <property type="protein sequence ID" value="MFC3877185.1"/>
    <property type="molecule type" value="Genomic_DNA"/>
</dbReference>
<proteinExistence type="predicted"/>
<feature type="transmembrane region" description="Helical" evidence="1">
    <location>
        <begin position="31"/>
        <end position="50"/>
    </location>
</feature>
<protein>
    <submittedName>
        <fullName evidence="2">DUF6090 family protein</fullName>
    </submittedName>
</protein>
<accession>A0ABV8AJL5</accession>
<dbReference type="Proteomes" id="UP001595812">
    <property type="component" value="Unassembled WGS sequence"/>
</dbReference>
<keyword evidence="1" id="KW-0472">Membrane</keyword>
<evidence type="ECO:0000313" key="3">
    <source>
        <dbReference type="Proteomes" id="UP001595812"/>
    </source>
</evidence>